<feature type="domain" description="Glycosyl hydrolase family 13 catalytic" evidence="18">
    <location>
        <begin position="90"/>
        <end position="467"/>
    </location>
</feature>
<keyword evidence="7 14" id="KW-0378">Hydrolase</keyword>
<evidence type="ECO:0000313" key="19">
    <source>
        <dbReference type="EMBL" id="HGB14615.1"/>
    </source>
</evidence>
<evidence type="ECO:0000256" key="2">
    <source>
        <dbReference type="ARBA" id="ARBA00005199"/>
    </source>
</evidence>
<dbReference type="AlphaFoldDB" id="A0A7C3WRJ2"/>
<dbReference type="InterPro" id="IPR017853">
    <property type="entry name" value="GH"/>
</dbReference>
<evidence type="ECO:0000256" key="6">
    <source>
        <dbReference type="ARBA" id="ARBA00022490"/>
    </source>
</evidence>
<name>A0A7C3WRJ2_9BACT</name>
<dbReference type="InterPro" id="IPR014756">
    <property type="entry name" value="Ig_E-set"/>
</dbReference>
<evidence type="ECO:0000256" key="14">
    <source>
        <dbReference type="PIRNR" id="PIRNR006337"/>
    </source>
</evidence>
<evidence type="ECO:0000256" key="15">
    <source>
        <dbReference type="PIRSR" id="PIRSR006337-1"/>
    </source>
</evidence>
<dbReference type="SUPFAM" id="SSF81296">
    <property type="entry name" value="E set domains"/>
    <property type="match status" value="1"/>
</dbReference>
<keyword evidence="9 14" id="KW-0326">Glycosidase</keyword>
<gene>
    <name evidence="19" type="primary">treZ</name>
    <name evidence="19" type="ORF">ENV62_05195</name>
</gene>
<dbReference type="GO" id="GO:0005992">
    <property type="term" value="P:trehalose biosynthetic process"/>
    <property type="evidence" value="ECO:0007669"/>
    <property type="project" value="UniProtKB-UniRule"/>
</dbReference>
<dbReference type="CDD" id="cd11325">
    <property type="entry name" value="AmyAc_GTHase"/>
    <property type="match status" value="1"/>
</dbReference>
<evidence type="ECO:0000256" key="12">
    <source>
        <dbReference type="ARBA" id="ARBA00034013"/>
    </source>
</evidence>
<dbReference type="Pfam" id="PF00128">
    <property type="entry name" value="Alpha-amylase"/>
    <property type="match status" value="1"/>
</dbReference>
<dbReference type="Gene3D" id="1.10.10.760">
    <property type="entry name" value="E-set domains of sugar-utilizing enzymes"/>
    <property type="match status" value="1"/>
</dbReference>
<dbReference type="EMBL" id="DTHB01000042">
    <property type="protein sequence ID" value="HGB14615.1"/>
    <property type="molecule type" value="Genomic_DNA"/>
</dbReference>
<dbReference type="InterPro" id="IPR013783">
    <property type="entry name" value="Ig-like_fold"/>
</dbReference>
<dbReference type="Gene3D" id="3.20.20.80">
    <property type="entry name" value="Glycosidases"/>
    <property type="match status" value="1"/>
</dbReference>
<dbReference type="PANTHER" id="PTHR43651">
    <property type="entry name" value="1,4-ALPHA-GLUCAN-BRANCHING ENZYME"/>
    <property type="match status" value="1"/>
</dbReference>
<dbReference type="InterPro" id="IPR006047">
    <property type="entry name" value="GH13_cat_dom"/>
</dbReference>
<dbReference type="EC" id="3.2.1.141" evidence="4 13"/>
<evidence type="ECO:0000259" key="18">
    <source>
        <dbReference type="SMART" id="SM00642"/>
    </source>
</evidence>
<evidence type="ECO:0000256" key="11">
    <source>
        <dbReference type="ARBA" id="ARBA00033284"/>
    </source>
</evidence>
<dbReference type="SUPFAM" id="SSF51445">
    <property type="entry name" value="(Trans)glycosidases"/>
    <property type="match status" value="1"/>
</dbReference>
<dbReference type="InterPro" id="IPR044901">
    <property type="entry name" value="Trehalose_TreZ_E-set_sf"/>
</dbReference>
<evidence type="ECO:0000256" key="16">
    <source>
        <dbReference type="PIRSR" id="PIRSR006337-2"/>
    </source>
</evidence>
<proteinExistence type="inferred from homology"/>
<keyword evidence="6" id="KW-0963">Cytoplasm</keyword>
<dbReference type="InterPro" id="IPR012768">
    <property type="entry name" value="Trehalose_TreZ"/>
</dbReference>
<dbReference type="CDD" id="cd02853">
    <property type="entry name" value="E_set_MTHase_like_N"/>
    <property type="match status" value="1"/>
</dbReference>
<feature type="binding site" evidence="16">
    <location>
        <begin position="323"/>
        <end position="327"/>
    </location>
    <ligand>
        <name>substrate</name>
    </ligand>
</feature>
<dbReference type="InterPro" id="IPR004193">
    <property type="entry name" value="Glyco_hydro_13_N"/>
</dbReference>
<comment type="caution">
    <text evidence="19">The sequence shown here is derived from an EMBL/GenBank/DDBJ whole genome shotgun (WGS) entry which is preliminary data.</text>
</comment>
<comment type="catalytic activity">
    <reaction evidence="12 14">
        <text>hydrolysis of (1-&gt;4)-alpha-D-glucosidic linkage in 4-alpha-D-[(1-&gt;4)-alpha-D-glucanosyl]n trehalose to yield trehalose and (1-&gt;4)-alpha-D-glucan.</text>
        <dbReference type="EC" id="3.2.1.141"/>
    </reaction>
</comment>
<evidence type="ECO:0000256" key="7">
    <source>
        <dbReference type="ARBA" id="ARBA00022801"/>
    </source>
</evidence>
<feature type="active site" description="Nucleophile" evidence="15">
    <location>
        <position position="261"/>
    </location>
</feature>
<protein>
    <recommendedName>
        <fullName evidence="5 13">Malto-oligosyltrehalose trehalohydrolase</fullName>
        <shortName evidence="14">MTHase</shortName>
        <ecNumber evidence="4 13">3.2.1.141</ecNumber>
    </recommendedName>
    <alternativeName>
        <fullName evidence="11 14">4-alpha-D-((1-&gt;4)-alpha-D-glucano)trehalose trehalohydrolase</fullName>
    </alternativeName>
    <alternativeName>
        <fullName evidence="10 14">Maltooligosyl trehalose trehalohydrolase</fullName>
    </alternativeName>
</protein>
<evidence type="ECO:0000256" key="17">
    <source>
        <dbReference type="PIRSR" id="PIRSR006337-3"/>
    </source>
</evidence>
<evidence type="ECO:0000256" key="4">
    <source>
        <dbReference type="ARBA" id="ARBA00012268"/>
    </source>
</evidence>
<sequence>MAAPGLGATYLGNGRCHFNVWAPKARQVEVHLVAPRQRFIPLQKGDKGYFRGIADEVGPGSLYFYRLDGHLERPDPASRFQPQGVHGPSQVMDLRFPWEDRHWHGLSLYNYVIYELHVGTFTPAGTFEAVIPLLDELKELGITALELMPVAQFPGNRNWGYDGVYPFAVQSTYGGPQGLKKLVNACHLKGLAVILDVVYNHLGPEGNYLSDFAFYFTERYRTPWGAALNFDGPHSDEVRRFFIENALYWITEFHLDALRLDALHAILDHSAQTFLQDLAQVVQEQAEKLNRRVYLIAESDLNDVRLLNPPHLGGFGLDAHWLDDFHHALHCLLTGERAGYYQDFGSVEHLAKAFRDGFVYSGEYSPYRRRRHGSSSRHLAAPRFVAFAQNHDQVGNRPQGDRLSRRVSFEGLKLAAGLVILSPYVPLLFMGEEYGETAPFPYFTSFADTDLAEAVRKGRREEFAAFREMGEPPDPQDEATFRGAVLQHGLKSQEPHRTLRALYRELLRLRREVPPLRHLSKLHQEVRGFEKEKVLWIRRWHENEETVAIYHFGQGPQEVTLPLPVGRWQKLLDPAEKKWLGPGSSVPQSLESPGQVTLTLTSQSFVLLAQTGGLP</sequence>
<dbReference type="PANTHER" id="PTHR43651:SF11">
    <property type="entry name" value="MALTO-OLIGOSYLTREHALOSE TREHALOHYDROLASE"/>
    <property type="match status" value="1"/>
</dbReference>
<evidence type="ECO:0000256" key="3">
    <source>
        <dbReference type="ARBA" id="ARBA00008061"/>
    </source>
</evidence>
<keyword evidence="8" id="KW-0119">Carbohydrate metabolism</keyword>
<dbReference type="Pfam" id="PF02922">
    <property type="entry name" value="CBM_48"/>
    <property type="match status" value="1"/>
</dbReference>
<evidence type="ECO:0000256" key="13">
    <source>
        <dbReference type="NCBIfam" id="TIGR02402"/>
    </source>
</evidence>
<reference evidence="19" key="1">
    <citation type="journal article" date="2020" name="mSystems">
        <title>Genome- and Community-Level Interaction Insights into Carbon Utilization and Element Cycling Functions of Hydrothermarchaeota in Hydrothermal Sediment.</title>
        <authorList>
            <person name="Zhou Z."/>
            <person name="Liu Y."/>
            <person name="Xu W."/>
            <person name="Pan J."/>
            <person name="Luo Z.H."/>
            <person name="Li M."/>
        </authorList>
    </citation>
    <scope>NUCLEOTIDE SEQUENCE [LARGE SCALE GENOMIC DNA]</scope>
    <source>
        <strain evidence="19">SpSt-776</strain>
    </source>
</reference>
<evidence type="ECO:0000256" key="1">
    <source>
        <dbReference type="ARBA" id="ARBA00004496"/>
    </source>
</evidence>
<evidence type="ECO:0000256" key="5">
    <source>
        <dbReference type="ARBA" id="ARBA00015938"/>
    </source>
</evidence>
<dbReference type="PIRSF" id="PIRSF006337">
    <property type="entry name" value="Trehalose_TreZ"/>
    <property type="match status" value="1"/>
</dbReference>
<feature type="active site" description="Proton donor" evidence="15">
    <location>
        <position position="298"/>
    </location>
</feature>
<evidence type="ECO:0000256" key="9">
    <source>
        <dbReference type="ARBA" id="ARBA00023295"/>
    </source>
</evidence>
<dbReference type="NCBIfam" id="TIGR02402">
    <property type="entry name" value="trehalose_TreZ"/>
    <property type="match status" value="1"/>
</dbReference>
<evidence type="ECO:0000256" key="8">
    <source>
        <dbReference type="ARBA" id="ARBA00023277"/>
    </source>
</evidence>
<comment type="pathway">
    <text evidence="2 14">Glycan biosynthesis; trehalose biosynthesis.</text>
</comment>
<feature type="binding site" evidence="16">
    <location>
        <begin position="259"/>
        <end position="264"/>
    </location>
    <ligand>
        <name>substrate</name>
    </ligand>
</feature>
<dbReference type="UniPathway" id="UPA00299"/>
<comment type="similarity">
    <text evidence="3 14">Belongs to the glycosyl hydrolase 13 family.</text>
</comment>
<dbReference type="SMART" id="SM00642">
    <property type="entry name" value="Aamy"/>
    <property type="match status" value="1"/>
</dbReference>
<dbReference type="GO" id="GO:0033942">
    <property type="term" value="F:4-alpha-D-(1-&gt;4)-alpha-D-glucanotrehalose trehalohydrolase activity"/>
    <property type="evidence" value="ECO:0007669"/>
    <property type="project" value="UniProtKB-EC"/>
</dbReference>
<dbReference type="Gene3D" id="2.60.40.10">
    <property type="entry name" value="Immunoglobulins"/>
    <property type="match status" value="1"/>
</dbReference>
<comment type="subcellular location">
    <subcellularLocation>
        <location evidence="1 15">Cytoplasm</location>
    </subcellularLocation>
</comment>
<feature type="site" description="Transition state stabilizer" evidence="17">
    <location>
        <position position="392"/>
    </location>
</feature>
<feature type="binding site" evidence="16">
    <location>
        <begin position="391"/>
        <end position="396"/>
    </location>
    <ligand>
        <name>substrate</name>
    </ligand>
</feature>
<organism evidence="19">
    <name type="scientific">Desulfobacca acetoxidans</name>
    <dbReference type="NCBI Taxonomy" id="60893"/>
    <lineage>
        <taxon>Bacteria</taxon>
        <taxon>Pseudomonadati</taxon>
        <taxon>Thermodesulfobacteriota</taxon>
        <taxon>Desulfobaccia</taxon>
        <taxon>Desulfobaccales</taxon>
        <taxon>Desulfobaccaceae</taxon>
        <taxon>Desulfobacca</taxon>
    </lineage>
</organism>
<evidence type="ECO:0000256" key="10">
    <source>
        <dbReference type="ARBA" id="ARBA00032057"/>
    </source>
</evidence>
<dbReference type="GO" id="GO:0005737">
    <property type="term" value="C:cytoplasm"/>
    <property type="evidence" value="ECO:0007669"/>
    <property type="project" value="UniProtKB-SubCell"/>
</dbReference>
<accession>A0A7C3WRJ2</accession>